<comment type="caution">
    <text evidence="1">The sequence shown here is derived from an EMBL/GenBank/DDBJ whole genome shotgun (WGS) entry which is preliminary data.</text>
</comment>
<dbReference type="Proteomes" id="UP001148018">
    <property type="component" value="Unassembled WGS sequence"/>
</dbReference>
<gene>
    <name evidence="1" type="ORF">NHX12_001700</name>
</gene>
<accession>A0A9Q0DYZ3</accession>
<sequence length="119" mass="12863">MGLNCPPPHLLSRTLNRFQRKAPLSTSPSDHQVLSLLTGRFNSETTARSQEANQGGRTGHLIDETAIASRVAREAPSKGTPQMLVMKQLLSNTLSGKPAQRHVGRGFTLQSVGYEGLEA</sequence>
<dbReference type="EMBL" id="JANIIK010000109">
    <property type="protein sequence ID" value="KAJ3598189.1"/>
    <property type="molecule type" value="Genomic_DNA"/>
</dbReference>
<dbReference type="AlphaFoldDB" id="A0A9Q0DYZ3"/>
<reference evidence="1" key="1">
    <citation type="submission" date="2022-07" db="EMBL/GenBank/DDBJ databases">
        <title>Chromosome-level genome of Muraenolepis orangiensis.</title>
        <authorList>
            <person name="Kim J."/>
        </authorList>
    </citation>
    <scope>NUCLEOTIDE SEQUENCE</scope>
    <source>
        <strain evidence="1">KU_S4_2022</strain>
        <tissue evidence="1">Muscle</tissue>
    </source>
</reference>
<protein>
    <submittedName>
        <fullName evidence="1">Uncharacterized protein</fullName>
    </submittedName>
</protein>
<evidence type="ECO:0000313" key="2">
    <source>
        <dbReference type="Proteomes" id="UP001148018"/>
    </source>
</evidence>
<name>A0A9Q0DYZ3_9TELE</name>
<evidence type="ECO:0000313" key="1">
    <source>
        <dbReference type="EMBL" id="KAJ3598189.1"/>
    </source>
</evidence>
<organism evidence="1 2">
    <name type="scientific">Muraenolepis orangiensis</name>
    <name type="common">Patagonian moray cod</name>
    <dbReference type="NCBI Taxonomy" id="630683"/>
    <lineage>
        <taxon>Eukaryota</taxon>
        <taxon>Metazoa</taxon>
        <taxon>Chordata</taxon>
        <taxon>Craniata</taxon>
        <taxon>Vertebrata</taxon>
        <taxon>Euteleostomi</taxon>
        <taxon>Actinopterygii</taxon>
        <taxon>Neopterygii</taxon>
        <taxon>Teleostei</taxon>
        <taxon>Neoteleostei</taxon>
        <taxon>Acanthomorphata</taxon>
        <taxon>Zeiogadaria</taxon>
        <taxon>Gadariae</taxon>
        <taxon>Gadiformes</taxon>
        <taxon>Muraenolepidoidei</taxon>
        <taxon>Muraenolepididae</taxon>
        <taxon>Muraenolepis</taxon>
    </lineage>
</organism>
<proteinExistence type="predicted"/>
<keyword evidence="2" id="KW-1185">Reference proteome</keyword>